<keyword evidence="2" id="KW-0808">Transferase</keyword>
<evidence type="ECO:0000256" key="2">
    <source>
        <dbReference type="ARBA" id="ARBA00022679"/>
    </source>
</evidence>
<dbReference type="InterPro" id="IPR050743">
    <property type="entry name" value="2-oxoacid_DH_E2_comp"/>
</dbReference>
<evidence type="ECO:0000313" key="5">
    <source>
        <dbReference type="EMBL" id="GMA34036.1"/>
    </source>
</evidence>
<keyword evidence="3" id="KW-0012">Acyltransferase</keyword>
<dbReference type="SUPFAM" id="SSF52777">
    <property type="entry name" value="CoA-dependent acyltransferases"/>
    <property type="match status" value="1"/>
</dbReference>
<organism evidence="5 6">
    <name type="scientific">Demequina litorisediminis</name>
    <dbReference type="NCBI Taxonomy" id="1849022"/>
    <lineage>
        <taxon>Bacteria</taxon>
        <taxon>Bacillati</taxon>
        <taxon>Actinomycetota</taxon>
        <taxon>Actinomycetes</taxon>
        <taxon>Micrococcales</taxon>
        <taxon>Demequinaceae</taxon>
        <taxon>Demequina</taxon>
    </lineage>
</organism>
<sequence>MNLTFLPFFTRAVAIALQEHAFLNASVDGDSIVYHPTVNLSLAVDTEKGLMLPTLRDADSKTIVDHAKGIVDLATKARDGGLKSDEISGGTFSVTNTGSGGTLFDTPIVPSPQVGILATCAIVKKPVVVKGPDGEDVISVRPMCYLPLAYDHRIVDGADAARFLQTVKRIIEAGEFESEPRPVSTHAPRHRWLVRPHRHCFAAVVEVGRPRCRLAGPPRGARTTGVCLGSPGRHR</sequence>
<name>A0ABQ6I9V8_9MICO</name>
<evidence type="ECO:0000256" key="1">
    <source>
        <dbReference type="ARBA" id="ARBA00001938"/>
    </source>
</evidence>
<dbReference type="Gene3D" id="3.30.559.10">
    <property type="entry name" value="Chloramphenicol acetyltransferase-like domain"/>
    <property type="match status" value="1"/>
</dbReference>
<dbReference type="Proteomes" id="UP001157125">
    <property type="component" value="Unassembled WGS sequence"/>
</dbReference>
<evidence type="ECO:0000256" key="3">
    <source>
        <dbReference type="ARBA" id="ARBA00023315"/>
    </source>
</evidence>
<dbReference type="InterPro" id="IPR023213">
    <property type="entry name" value="CAT-like_dom_sf"/>
</dbReference>
<reference evidence="6" key="1">
    <citation type="journal article" date="2019" name="Int. J. Syst. Evol. Microbiol.">
        <title>The Global Catalogue of Microorganisms (GCM) 10K type strain sequencing project: providing services to taxonomists for standard genome sequencing and annotation.</title>
        <authorList>
            <consortium name="The Broad Institute Genomics Platform"/>
            <consortium name="The Broad Institute Genome Sequencing Center for Infectious Disease"/>
            <person name="Wu L."/>
            <person name="Ma J."/>
        </authorList>
    </citation>
    <scope>NUCLEOTIDE SEQUENCE [LARGE SCALE GENOMIC DNA]</scope>
    <source>
        <strain evidence="6">NBRC 112299</strain>
    </source>
</reference>
<gene>
    <name evidence="5" type="ORF">GCM10025876_02400</name>
</gene>
<dbReference type="PANTHER" id="PTHR43178">
    <property type="entry name" value="DIHYDROLIPOAMIDE ACETYLTRANSFERASE COMPONENT OF PYRUVATE DEHYDROGENASE COMPLEX"/>
    <property type="match status" value="1"/>
</dbReference>
<dbReference type="PANTHER" id="PTHR43178:SF5">
    <property type="entry name" value="LIPOAMIDE ACYLTRANSFERASE COMPONENT OF BRANCHED-CHAIN ALPHA-KETO ACID DEHYDROGENASE COMPLEX, MITOCHONDRIAL"/>
    <property type="match status" value="1"/>
</dbReference>
<dbReference type="Pfam" id="PF00198">
    <property type="entry name" value="2-oxoacid_dh"/>
    <property type="match status" value="1"/>
</dbReference>
<comment type="cofactor">
    <cofactor evidence="1">
        <name>(R)-lipoate</name>
        <dbReference type="ChEBI" id="CHEBI:83088"/>
    </cofactor>
</comment>
<dbReference type="EMBL" id="BSUN01000001">
    <property type="protein sequence ID" value="GMA34036.1"/>
    <property type="molecule type" value="Genomic_DNA"/>
</dbReference>
<evidence type="ECO:0000313" key="6">
    <source>
        <dbReference type="Proteomes" id="UP001157125"/>
    </source>
</evidence>
<proteinExistence type="predicted"/>
<keyword evidence="6" id="KW-1185">Reference proteome</keyword>
<accession>A0ABQ6I9V8</accession>
<feature type="domain" description="2-oxoacid dehydrogenase acyltransferase catalytic" evidence="4">
    <location>
        <begin position="2"/>
        <end position="173"/>
    </location>
</feature>
<dbReference type="InterPro" id="IPR001078">
    <property type="entry name" value="2-oxoacid_DH_actylTfrase"/>
</dbReference>
<protein>
    <recommendedName>
        <fullName evidence="4">2-oxoacid dehydrogenase acyltransferase catalytic domain-containing protein</fullName>
    </recommendedName>
</protein>
<comment type="caution">
    <text evidence="5">The sequence shown here is derived from an EMBL/GenBank/DDBJ whole genome shotgun (WGS) entry which is preliminary data.</text>
</comment>
<evidence type="ECO:0000259" key="4">
    <source>
        <dbReference type="Pfam" id="PF00198"/>
    </source>
</evidence>